<accession>A0A1H0ARM2</accession>
<dbReference type="AlphaFoldDB" id="A0A1H0ARM2"/>
<dbReference type="Proteomes" id="UP000199334">
    <property type="component" value="Unassembled WGS sequence"/>
</dbReference>
<proteinExistence type="predicted"/>
<dbReference type="PANTHER" id="PTHR35868:SF3">
    <property type="entry name" value="DUF2804 DOMAIN-CONTAINING PROTEIN"/>
    <property type="match status" value="1"/>
</dbReference>
<dbReference type="Pfam" id="PF10974">
    <property type="entry name" value="DUF2804"/>
    <property type="match status" value="1"/>
</dbReference>
<dbReference type="InterPro" id="IPR021243">
    <property type="entry name" value="DUF2804"/>
</dbReference>
<dbReference type="STRING" id="237069.SAMN05216498_2033"/>
<gene>
    <name evidence="1" type="ORF">SAMN05216498_2033</name>
</gene>
<evidence type="ECO:0008006" key="3">
    <source>
        <dbReference type="Google" id="ProtNLM"/>
    </source>
</evidence>
<sequence length="338" mass="39251">MKGTEITRAFKLCDERGKLNRESVGWSRHPMIYCNLRGSFLRKKKWNYWCVTSHDALFSITVSHLDYAAVVFAYVLDLRSHRFVEESIMIPLGRSIHMPDNVQETITLETRGVCVDIKENKATTDIQLYWPKFHKEEPLEAQLTVERMPHQESLNVVIPWSDERFQYTSKQVALPAEGFVNWSEGTYQFEPTSAFATLDFGRGKWPYRSNWNWGAASGMTDGYRVGLNFGGQWTEGTGQTENGFIINGRLNKIHDEIDWIYDKNNYLKPWIIHSPNDKQVKLMFEPIFERVSKTNVGLIKSNVHQLIGYYNGTIEANDGRSIQINQLFGWAEDHQARW</sequence>
<reference evidence="1 2" key="1">
    <citation type="submission" date="2016-10" db="EMBL/GenBank/DDBJ databases">
        <authorList>
            <person name="de Groot N.N."/>
        </authorList>
    </citation>
    <scope>NUCLEOTIDE SEQUENCE [LARGE SCALE GENOMIC DNA]</scope>
    <source>
        <strain evidence="1 2">CGMCC 1.3442</strain>
    </source>
</reference>
<protein>
    <recommendedName>
        <fullName evidence="3">DUF2804 domain-containing protein</fullName>
    </recommendedName>
</protein>
<evidence type="ECO:0000313" key="1">
    <source>
        <dbReference type="EMBL" id="SDN35723.1"/>
    </source>
</evidence>
<dbReference type="PANTHER" id="PTHR35868">
    <property type="entry name" value="DUF2804 DOMAIN-CONTAINING PROTEIN-RELATED"/>
    <property type="match status" value="1"/>
</dbReference>
<dbReference type="RefSeq" id="WP_093856492.1">
    <property type="nucleotide sequence ID" value="NZ_BJVZ01000016.1"/>
</dbReference>
<organism evidence="1 2">
    <name type="scientific">Tenuibacillus multivorans</name>
    <dbReference type="NCBI Taxonomy" id="237069"/>
    <lineage>
        <taxon>Bacteria</taxon>
        <taxon>Bacillati</taxon>
        <taxon>Bacillota</taxon>
        <taxon>Bacilli</taxon>
        <taxon>Bacillales</taxon>
        <taxon>Bacillaceae</taxon>
        <taxon>Tenuibacillus</taxon>
    </lineage>
</organism>
<keyword evidence="2" id="KW-1185">Reference proteome</keyword>
<dbReference type="OrthoDB" id="9762066at2"/>
<evidence type="ECO:0000313" key="2">
    <source>
        <dbReference type="Proteomes" id="UP000199334"/>
    </source>
</evidence>
<name>A0A1H0ARM2_9BACI</name>
<dbReference type="EMBL" id="FNIG01000004">
    <property type="protein sequence ID" value="SDN35723.1"/>
    <property type="molecule type" value="Genomic_DNA"/>
</dbReference>